<evidence type="ECO:0000313" key="13">
    <source>
        <dbReference type="EMBL" id="TCO82253.1"/>
    </source>
</evidence>
<reference evidence="13 14" key="1">
    <citation type="submission" date="2019-03" db="EMBL/GenBank/DDBJ databases">
        <title>Genomic Encyclopedia of Type Strains, Phase IV (KMG-IV): sequencing the most valuable type-strain genomes for metagenomic binning, comparative biology and taxonomic classification.</title>
        <authorList>
            <person name="Goeker M."/>
        </authorList>
    </citation>
    <scope>NUCLEOTIDE SEQUENCE [LARGE SCALE GENOMIC DNA]</scope>
    <source>
        <strain evidence="13 14">DSM 25287</strain>
    </source>
</reference>
<sequence>MPRTAFARLALFAAVLALSVVVLGAYVRLSHAGLGCPDWPGCYGRLDVPDEPHLIASANAAFPDRPVEVAKAWKEMLHRYLASGLGLAIVVLAALAWRQRQVPGQARVLPLALVALVVFQGVLGMWTVTLLLKPLVVTSHLLFGLTTLALLWWLALRHAPLVPTLSPAGSWRGWGLLALLLLVGQIALGGWTSTNYAALACPDLPTCQGQWWPTTDFSTAYTLWHGLGRSYEGGVLDNAARVTIHLTHRLGAIVVGGVIGGLAWRLLRAAERPLRVLGGVLATLLATQISLGLANVALHLPLPVAVAHNAGAAALLLALVTLQHMLRPKDVT</sequence>
<evidence type="ECO:0000256" key="12">
    <source>
        <dbReference type="SAM" id="Phobius"/>
    </source>
</evidence>
<comment type="subcellular location">
    <subcellularLocation>
        <location evidence="1">Membrane</location>
        <topology evidence="1">Multi-pass membrane protein</topology>
    </subcellularLocation>
</comment>
<evidence type="ECO:0000256" key="2">
    <source>
        <dbReference type="ARBA" id="ARBA00022475"/>
    </source>
</evidence>
<keyword evidence="2" id="KW-1003">Cell membrane</keyword>
<dbReference type="GO" id="GO:0046872">
    <property type="term" value="F:metal ion binding"/>
    <property type="evidence" value="ECO:0007669"/>
    <property type="project" value="UniProtKB-KW"/>
</dbReference>
<feature type="transmembrane region" description="Helical" evidence="12">
    <location>
        <begin position="135"/>
        <end position="154"/>
    </location>
</feature>
<dbReference type="GO" id="GO:0006784">
    <property type="term" value="P:heme A biosynthetic process"/>
    <property type="evidence" value="ECO:0007669"/>
    <property type="project" value="InterPro"/>
</dbReference>
<organism evidence="13 14">
    <name type="scientific">Plasticicumulans lactativorans</name>
    <dbReference type="NCBI Taxonomy" id="1133106"/>
    <lineage>
        <taxon>Bacteria</taxon>
        <taxon>Pseudomonadati</taxon>
        <taxon>Pseudomonadota</taxon>
        <taxon>Gammaproteobacteria</taxon>
        <taxon>Candidatus Competibacteraceae</taxon>
        <taxon>Plasticicumulans</taxon>
    </lineage>
</organism>
<feature type="transmembrane region" description="Helical" evidence="12">
    <location>
        <begin position="276"/>
        <end position="298"/>
    </location>
</feature>
<dbReference type="GO" id="GO:0016020">
    <property type="term" value="C:membrane"/>
    <property type="evidence" value="ECO:0007669"/>
    <property type="project" value="UniProtKB-SubCell"/>
</dbReference>
<evidence type="ECO:0000256" key="9">
    <source>
        <dbReference type="ARBA" id="ARBA00023136"/>
    </source>
</evidence>
<dbReference type="OrthoDB" id="1447144at2"/>
<name>A0A4R2L6S9_9GAMM</name>
<dbReference type="AlphaFoldDB" id="A0A4R2L6S9"/>
<dbReference type="PANTHER" id="PTHR35457:SF1">
    <property type="entry name" value="HEME A SYNTHASE"/>
    <property type="match status" value="1"/>
</dbReference>
<feature type="transmembrane region" description="Helical" evidence="12">
    <location>
        <begin position="109"/>
        <end position="129"/>
    </location>
</feature>
<dbReference type="PANTHER" id="PTHR35457">
    <property type="entry name" value="HEME A SYNTHASE"/>
    <property type="match status" value="1"/>
</dbReference>
<evidence type="ECO:0000256" key="4">
    <source>
        <dbReference type="ARBA" id="ARBA00022723"/>
    </source>
</evidence>
<keyword evidence="5 12" id="KW-1133">Transmembrane helix</keyword>
<keyword evidence="6" id="KW-0560">Oxidoreductase</keyword>
<evidence type="ECO:0000313" key="14">
    <source>
        <dbReference type="Proteomes" id="UP000295765"/>
    </source>
</evidence>
<evidence type="ECO:0000256" key="3">
    <source>
        <dbReference type="ARBA" id="ARBA00022692"/>
    </source>
</evidence>
<keyword evidence="3 12" id="KW-0812">Transmembrane</keyword>
<keyword evidence="7" id="KW-0408">Iron</keyword>
<evidence type="ECO:0000256" key="10">
    <source>
        <dbReference type="ARBA" id="ARBA00023157"/>
    </source>
</evidence>
<dbReference type="EMBL" id="SLWY01000005">
    <property type="protein sequence ID" value="TCO82253.1"/>
    <property type="molecule type" value="Genomic_DNA"/>
</dbReference>
<evidence type="ECO:0000256" key="11">
    <source>
        <dbReference type="ARBA" id="ARBA00023444"/>
    </source>
</evidence>
<evidence type="ECO:0000256" key="5">
    <source>
        <dbReference type="ARBA" id="ARBA00022989"/>
    </source>
</evidence>
<feature type="transmembrane region" description="Helical" evidence="12">
    <location>
        <begin position="304"/>
        <end position="322"/>
    </location>
</feature>
<feature type="transmembrane region" description="Helical" evidence="12">
    <location>
        <begin position="174"/>
        <end position="192"/>
    </location>
</feature>
<protein>
    <submittedName>
        <fullName evidence="13">Cytochrome c oxidase assembly protein subunit 15</fullName>
    </submittedName>
</protein>
<comment type="pathway">
    <text evidence="11">Porphyrin-containing compound metabolism.</text>
</comment>
<keyword evidence="4" id="KW-0479">Metal-binding</keyword>
<dbReference type="Pfam" id="PF02628">
    <property type="entry name" value="COX15-CtaA"/>
    <property type="match status" value="1"/>
</dbReference>
<dbReference type="GO" id="GO:0016491">
    <property type="term" value="F:oxidoreductase activity"/>
    <property type="evidence" value="ECO:0007669"/>
    <property type="project" value="UniProtKB-KW"/>
</dbReference>
<proteinExistence type="predicted"/>
<dbReference type="RefSeq" id="WP_132539515.1">
    <property type="nucleotide sequence ID" value="NZ_SLWY01000005.1"/>
</dbReference>
<feature type="transmembrane region" description="Helical" evidence="12">
    <location>
        <begin position="80"/>
        <end position="97"/>
    </location>
</feature>
<comment type="caution">
    <text evidence="13">The sequence shown here is derived from an EMBL/GenBank/DDBJ whole genome shotgun (WGS) entry which is preliminary data.</text>
</comment>
<evidence type="ECO:0000256" key="1">
    <source>
        <dbReference type="ARBA" id="ARBA00004141"/>
    </source>
</evidence>
<keyword evidence="9 12" id="KW-0472">Membrane</keyword>
<dbReference type="InterPro" id="IPR050450">
    <property type="entry name" value="COX15/CtaA_HemeA_synthase"/>
</dbReference>
<accession>A0A4R2L6S9</accession>
<evidence type="ECO:0000256" key="6">
    <source>
        <dbReference type="ARBA" id="ARBA00023002"/>
    </source>
</evidence>
<feature type="transmembrane region" description="Helical" evidence="12">
    <location>
        <begin position="246"/>
        <end position="264"/>
    </location>
</feature>
<dbReference type="Proteomes" id="UP000295765">
    <property type="component" value="Unassembled WGS sequence"/>
</dbReference>
<gene>
    <name evidence="13" type="ORF">EV699_10535</name>
</gene>
<keyword evidence="14" id="KW-1185">Reference proteome</keyword>
<dbReference type="InterPro" id="IPR003780">
    <property type="entry name" value="COX15/CtaA_fam"/>
</dbReference>
<keyword evidence="10" id="KW-1015">Disulfide bond</keyword>
<evidence type="ECO:0000256" key="8">
    <source>
        <dbReference type="ARBA" id="ARBA00023133"/>
    </source>
</evidence>
<evidence type="ECO:0000256" key="7">
    <source>
        <dbReference type="ARBA" id="ARBA00023004"/>
    </source>
</evidence>
<keyword evidence="8" id="KW-0350">Heme biosynthesis</keyword>